<protein>
    <submittedName>
        <fullName evidence="1">Uncharacterized protein</fullName>
    </submittedName>
</protein>
<proteinExistence type="predicted"/>
<dbReference type="AlphaFoldDB" id="A0A5B7FEN7"/>
<accession>A0A5B7FEN7</accession>
<keyword evidence="2" id="KW-1185">Reference proteome</keyword>
<name>A0A5B7FEN7_PORTR</name>
<reference evidence="1 2" key="1">
    <citation type="submission" date="2019-05" db="EMBL/GenBank/DDBJ databases">
        <title>Another draft genome of Portunus trituberculatus and its Hox gene families provides insights of decapod evolution.</title>
        <authorList>
            <person name="Jeong J.-H."/>
            <person name="Song I."/>
            <person name="Kim S."/>
            <person name="Choi T."/>
            <person name="Kim D."/>
            <person name="Ryu S."/>
            <person name="Kim W."/>
        </authorList>
    </citation>
    <scope>NUCLEOTIDE SEQUENCE [LARGE SCALE GENOMIC DNA]</scope>
    <source>
        <tissue evidence="1">Muscle</tissue>
    </source>
</reference>
<evidence type="ECO:0000313" key="1">
    <source>
        <dbReference type="EMBL" id="MPC42934.1"/>
    </source>
</evidence>
<dbReference type="EMBL" id="VSRR010005617">
    <property type="protein sequence ID" value="MPC42934.1"/>
    <property type="molecule type" value="Genomic_DNA"/>
</dbReference>
<sequence length="80" mass="9176">MAYHEPRQYDVRLPCGRVLRRNRRFLCPDIALGDPSKDAPRTHHHFDVLGAYLTYKIVDAESVQDFAMNLMGGGKCRNNT</sequence>
<dbReference type="Proteomes" id="UP000324222">
    <property type="component" value="Unassembled WGS sequence"/>
</dbReference>
<organism evidence="1 2">
    <name type="scientific">Portunus trituberculatus</name>
    <name type="common">Swimming crab</name>
    <name type="synonym">Neptunus trituberculatus</name>
    <dbReference type="NCBI Taxonomy" id="210409"/>
    <lineage>
        <taxon>Eukaryota</taxon>
        <taxon>Metazoa</taxon>
        <taxon>Ecdysozoa</taxon>
        <taxon>Arthropoda</taxon>
        <taxon>Crustacea</taxon>
        <taxon>Multicrustacea</taxon>
        <taxon>Malacostraca</taxon>
        <taxon>Eumalacostraca</taxon>
        <taxon>Eucarida</taxon>
        <taxon>Decapoda</taxon>
        <taxon>Pleocyemata</taxon>
        <taxon>Brachyura</taxon>
        <taxon>Eubrachyura</taxon>
        <taxon>Portunoidea</taxon>
        <taxon>Portunidae</taxon>
        <taxon>Portuninae</taxon>
        <taxon>Portunus</taxon>
    </lineage>
</organism>
<evidence type="ECO:0000313" key="2">
    <source>
        <dbReference type="Proteomes" id="UP000324222"/>
    </source>
</evidence>
<gene>
    <name evidence="1" type="ORF">E2C01_036568</name>
</gene>
<comment type="caution">
    <text evidence="1">The sequence shown here is derived from an EMBL/GenBank/DDBJ whole genome shotgun (WGS) entry which is preliminary data.</text>
</comment>